<feature type="domain" description="Tyr recombinase" evidence="5">
    <location>
        <begin position="288"/>
        <end position="439"/>
    </location>
</feature>
<dbReference type="InterPro" id="IPR011010">
    <property type="entry name" value="DNA_brk_join_enz"/>
</dbReference>
<dbReference type="PANTHER" id="PTHR30349">
    <property type="entry name" value="PHAGE INTEGRASE-RELATED"/>
    <property type="match status" value="1"/>
</dbReference>
<dbReference type="InterPro" id="IPR002104">
    <property type="entry name" value="Integrase_catalytic"/>
</dbReference>
<dbReference type="GO" id="GO:0006310">
    <property type="term" value="P:DNA recombination"/>
    <property type="evidence" value="ECO:0007669"/>
    <property type="project" value="UniProtKB-KW"/>
</dbReference>
<dbReference type="EMBL" id="JACXAA010000017">
    <property type="protein sequence ID" value="MBD2757102.1"/>
    <property type="molecule type" value="Genomic_DNA"/>
</dbReference>
<comment type="caution">
    <text evidence="8">The sequence shown here is derived from an EMBL/GenBank/DDBJ whole genome shotgun (WGS) entry which is preliminary data.</text>
</comment>
<keyword evidence="9" id="KW-1185">Reference proteome</keyword>
<dbReference type="Pfam" id="PF13102">
    <property type="entry name" value="Phage_int_SAM_5"/>
    <property type="match status" value="1"/>
</dbReference>
<dbReference type="Proteomes" id="UP000653797">
    <property type="component" value="Unassembled WGS sequence"/>
</dbReference>
<evidence type="ECO:0000259" key="5">
    <source>
        <dbReference type="Pfam" id="PF00589"/>
    </source>
</evidence>
<keyword evidence="2" id="KW-0238">DNA-binding</keyword>
<feature type="domain" description="Phage integrase SAM-like" evidence="6">
    <location>
        <begin position="121"/>
        <end position="219"/>
    </location>
</feature>
<dbReference type="InterPro" id="IPR025269">
    <property type="entry name" value="SAM-like_dom"/>
</dbReference>
<dbReference type="SUPFAM" id="SSF56349">
    <property type="entry name" value="DNA breaking-rejoining enzymes"/>
    <property type="match status" value="1"/>
</dbReference>
<accession>A0A927GGL0</accession>
<feature type="coiled-coil region" evidence="4">
    <location>
        <begin position="73"/>
        <end position="100"/>
    </location>
</feature>
<protein>
    <submittedName>
        <fullName evidence="8">Site-specific integrase</fullName>
    </submittedName>
</protein>
<dbReference type="Gene3D" id="1.10.150.130">
    <property type="match status" value="1"/>
</dbReference>
<evidence type="ECO:0000259" key="6">
    <source>
        <dbReference type="Pfam" id="PF13102"/>
    </source>
</evidence>
<evidence type="ECO:0000256" key="4">
    <source>
        <dbReference type="SAM" id="Coils"/>
    </source>
</evidence>
<gene>
    <name evidence="8" type="ORF">IC230_29760</name>
</gene>
<keyword evidence="4" id="KW-0175">Coiled coil</keyword>
<reference evidence="8" key="1">
    <citation type="submission" date="2020-09" db="EMBL/GenBank/DDBJ databases">
        <authorList>
            <person name="Kim M.K."/>
        </authorList>
    </citation>
    <scope>NUCLEOTIDE SEQUENCE</scope>
    <source>
        <strain evidence="8">BT704</strain>
    </source>
</reference>
<dbReference type="GO" id="GO:0015074">
    <property type="term" value="P:DNA integration"/>
    <property type="evidence" value="ECO:0007669"/>
    <property type="project" value="InterPro"/>
</dbReference>
<organism evidence="8 9">
    <name type="scientific">Spirosoma validum</name>
    <dbReference type="NCBI Taxonomy" id="2771355"/>
    <lineage>
        <taxon>Bacteria</taxon>
        <taxon>Pseudomonadati</taxon>
        <taxon>Bacteroidota</taxon>
        <taxon>Cytophagia</taxon>
        <taxon>Cytophagales</taxon>
        <taxon>Cytophagaceae</taxon>
        <taxon>Spirosoma</taxon>
    </lineage>
</organism>
<evidence type="ECO:0000256" key="1">
    <source>
        <dbReference type="ARBA" id="ARBA00008857"/>
    </source>
</evidence>
<evidence type="ECO:0000256" key="3">
    <source>
        <dbReference type="ARBA" id="ARBA00023172"/>
    </source>
</evidence>
<dbReference type="Gene3D" id="1.10.443.10">
    <property type="entry name" value="Intergrase catalytic core"/>
    <property type="match status" value="1"/>
</dbReference>
<dbReference type="InterPro" id="IPR010998">
    <property type="entry name" value="Integrase_recombinase_N"/>
</dbReference>
<comment type="similarity">
    <text evidence="1">Belongs to the 'phage' integrase family.</text>
</comment>
<dbReference type="GO" id="GO:0003677">
    <property type="term" value="F:DNA binding"/>
    <property type="evidence" value="ECO:0007669"/>
    <property type="project" value="UniProtKB-KW"/>
</dbReference>
<proteinExistence type="inferred from homology"/>
<dbReference type="PANTHER" id="PTHR30349:SF64">
    <property type="entry name" value="PROPHAGE INTEGRASE INTD-RELATED"/>
    <property type="match status" value="1"/>
</dbReference>
<evidence type="ECO:0000259" key="7">
    <source>
        <dbReference type="Pfam" id="PF17293"/>
    </source>
</evidence>
<dbReference type="AlphaFoldDB" id="A0A927GGL0"/>
<dbReference type="InterPro" id="IPR035386">
    <property type="entry name" value="Arm-DNA-bind_5"/>
</dbReference>
<evidence type="ECO:0000313" key="8">
    <source>
        <dbReference type="EMBL" id="MBD2757102.1"/>
    </source>
</evidence>
<feature type="domain" description="Arm DNA-binding" evidence="7">
    <location>
        <begin position="18"/>
        <end position="106"/>
    </location>
</feature>
<evidence type="ECO:0000313" key="9">
    <source>
        <dbReference type="Proteomes" id="UP000653797"/>
    </source>
</evidence>
<dbReference type="InterPro" id="IPR013762">
    <property type="entry name" value="Integrase-like_cat_sf"/>
</dbReference>
<keyword evidence="3" id="KW-0233">DNA recombination</keyword>
<dbReference type="Pfam" id="PF17293">
    <property type="entry name" value="Arm-DNA-bind_5"/>
    <property type="match status" value="1"/>
</dbReference>
<dbReference type="Pfam" id="PF00589">
    <property type="entry name" value="Phage_integrase"/>
    <property type="match status" value="1"/>
</dbReference>
<evidence type="ECO:0000256" key="2">
    <source>
        <dbReference type="ARBA" id="ARBA00023125"/>
    </source>
</evidence>
<sequence>MAGTRTTDHKEGKATVKVVYYTHKTLADGSHPFVVRITKNRKNRWISTGLSLHPKYWNEQKKEIRRSYPETERSKLLKKLAEWQEKYEKVVEMVTDMDEQYDVKSIAAKAVENRKQTRKITLLAYIDSIVEGMVKANQTGNSIVYRDLRNQLHKFIVDEYDTSDVSFDKITVKFCYEWENTLRITGATDNTLSNRFRTLRAVLNRAIANGYAKADNYPFARNVAEKHKFSVGKFDTSTQKRAISRDHIRKIEAYQPVGAATGPYAQLKNDAEIERLQRAKDIFLFSFYVAGINFVDLAKLRWRDIQIDDIENQRINYVRQKTGGKFSLKLLEPAMAIIERYRAETYTGPDSYIFPILNVQTHTTVVKINNRIHKVLGQTNTDLKTIGRTIGLTIPLTTYVARHSFAMALIRAGAGKSVVGQAFQHGAESTTNVYVNSFENSDVDRAMDSLL</sequence>
<name>A0A927GGL0_9BACT</name>
<dbReference type="InterPro" id="IPR050090">
    <property type="entry name" value="Tyrosine_recombinase_XerCD"/>
</dbReference>